<proteinExistence type="predicted"/>
<comment type="caution">
    <text evidence="1">The sequence shown here is derived from an EMBL/GenBank/DDBJ whole genome shotgun (WGS) entry which is preliminary data.</text>
</comment>
<keyword evidence="2" id="KW-1185">Reference proteome</keyword>
<dbReference type="EMBL" id="JBBKTX010000001">
    <property type="protein sequence ID" value="MFK4751081.1"/>
    <property type="molecule type" value="Genomic_DNA"/>
</dbReference>
<dbReference type="Proteomes" id="UP001620597">
    <property type="component" value="Unassembled WGS sequence"/>
</dbReference>
<evidence type="ECO:0000313" key="1">
    <source>
        <dbReference type="EMBL" id="MFK4751081.1"/>
    </source>
</evidence>
<sequence>MDDIFQGISTPHRSILLASNQQLQDRAYYRRLWQAIRGVNLSRRVWRDTLADMLRDYRGDILYAPGVPYQIPLVDHVFGDDEDMRWMGYYLKADKSGDNPLMHSRQFERLRLLDLYARIHQLIAF</sequence>
<gene>
    <name evidence="1" type="ORF">WG929_01545</name>
</gene>
<evidence type="ECO:0000313" key="2">
    <source>
        <dbReference type="Proteomes" id="UP001620597"/>
    </source>
</evidence>
<accession>A0ABW8NDQ1</accession>
<dbReference type="RefSeq" id="WP_416204598.1">
    <property type="nucleotide sequence ID" value="NZ_JBBKTX010000001.1"/>
</dbReference>
<name>A0ABW8NDQ1_9GAMM</name>
<organism evidence="1 2">
    <name type="scientific">Oceanobacter antarcticus</name>
    <dbReference type="NCBI Taxonomy" id="3133425"/>
    <lineage>
        <taxon>Bacteria</taxon>
        <taxon>Pseudomonadati</taxon>
        <taxon>Pseudomonadota</taxon>
        <taxon>Gammaproteobacteria</taxon>
        <taxon>Oceanospirillales</taxon>
        <taxon>Oceanospirillaceae</taxon>
        <taxon>Oceanobacter</taxon>
    </lineage>
</organism>
<protein>
    <submittedName>
        <fullName evidence="1">Uncharacterized protein</fullName>
    </submittedName>
</protein>
<reference evidence="1 2" key="1">
    <citation type="submission" date="2024-03" db="EMBL/GenBank/DDBJ databases">
        <title>High-quality draft genome sequence of Oceanobacter sp. wDCs-4.</title>
        <authorList>
            <person name="Dong C."/>
        </authorList>
    </citation>
    <scope>NUCLEOTIDE SEQUENCE [LARGE SCALE GENOMIC DNA]</scope>
    <source>
        <strain evidence="2">wDCs-4</strain>
    </source>
</reference>